<proteinExistence type="predicted"/>
<feature type="region of interest" description="Disordered" evidence="1">
    <location>
        <begin position="1"/>
        <end position="177"/>
    </location>
</feature>
<reference evidence="3" key="2">
    <citation type="journal article" date="2008" name="Nucleic Acids Res.">
        <title>The rice annotation project database (RAP-DB): 2008 update.</title>
        <authorList>
            <consortium name="The rice annotation project (RAP)"/>
        </authorList>
    </citation>
    <scope>GENOME REANNOTATION</scope>
    <source>
        <strain evidence="3">cv. Nipponbare</strain>
    </source>
</reference>
<dbReference type="EMBL" id="AP005834">
    <property type="protein sequence ID" value="BAC84548.1"/>
    <property type="molecule type" value="Genomic_DNA"/>
</dbReference>
<organism evidence="2 3">
    <name type="scientific">Oryza sativa subsp. japonica</name>
    <name type="common">Rice</name>
    <dbReference type="NCBI Taxonomy" id="39947"/>
    <lineage>
        <taxon>Eukaryota</taxon>
        <taxon>Viridiplantae</taxon>
        <taxon>Streptophyta</taxon>
        <taxon>Embryophyta</taxon>
        <taxon>Tracheophyta</taxon>
        <taxon>Spermatophyta</taxon>
        <taxon>Magnoliopsida</taxon>
        <taxon>Liliopsida</taxon>
        <taxon>Poales</taxon>
        <taxon>Poaceae</taxon>
        <taxon>BOP clade</taxon>
        <taxon>Oryzoideae</taxon>
        <taxon>Oryzeae</taxon>
        <taxon>Oryzinae</taxon>
        <taxon>Oryza</taxon>
        <taxon>Oryza sativa</taxon>
    </lineage>
</organism>
<feature type="compositionally biased region" description="Gly residues" evidence="1">
    <location>
        <begin position="130"/>
        <end position="144"/>
    </location>
</feature>
<sequence length="177" mass="17611">MAQQRAGANRRAPPVRGTRALVHRGLGPPRRSTAGPWEPTARIGPSRSGSHGAAQPGHRHGSGWPDRATARGSAATGDGAGSSGSCGQWQHTLGSGGAARHGEAATGCLAQPAATWARSARQRTGRTATSGGGASRAGPGGGQRKGGRGRGRGVLTERPNGGRRRPVASKVTAGASG</sequence>
<evidence type="ECO:0000256" key="1">
    <source>
        <dbReference type="SAM" id="MobiDB-lite"/>
    </source>
</evidence>
<accession>Q6YVB3</accession>
<reference evidence="3" key="1">
    <citation type="journal article" date="2005" name="Nature">
        <title>The map-based sequence of the rice genome.</title>
        <authorList>
            <consortium name="International rice genome sequencing project (IRGSP)"/>
            <person name="Matsumoto T."/>
            <person name="Wu J."/>
            <person name="Kanamori H."/>
            <person name="Katayose Y."/>
            <person name="Fujisawa M."/>
            <person name="Namiki N."/>
            <person name="Mizuno H."/>
            <person name="Yamamoto K."/>
            <person name="Antonio B.A."/>
            <person name="Baba T."/>
            <person name="Sakata K."/>
            <person name="Nagamura Y."/>
            <person name="Aoki H."/>
            <person name="Arikawa K."/>
            <person name="Arita K."/>
            <person name="Bito T."/>
            <person name="Chiden Y."/>
            <person name="Fujitsuka N."/>
            <person name="Fukunaka R."/>
            <person name="Hamada M."/>
            <person name="Harada C."/>
            <person name="Hayashi A."/>
            <person name="Hijishita S."/>
            <person name="Honda M."/>
            <person name="Hosokawa S."/>
            <person name="Ichikawa Y."/>
            <person name="Idonuma A."/>
            <person name="Iijima M."/>
            <person name="Ikeda M."/>
            <person name="Ikeno M."/>
            <person name="Ito K."/>
            <person name="Ito S."/>
            <person name="Ito T."/>
            <person name="Ito Y."/>
            <person name="Ito Y."/>
            <person name="Iwabuchi A."/>
            <person name="Kamiya K."/>
            <person name="Karasawa W."/>
            <person name="Kurita K."/>
            <person name="Katagiri S."/>
            <person name="Kikuta A."/>
            <person name="Kobayashi H."/>
            <person name="Kobayashi N."/>
            <person name="Machita K."/>
            <person name="Maehara T."/>
            <person name="Masukawa M."/>
            <person name="Mizubayashi T."/>
            <person name="Mukai Y."/>
            <person name="Nagasaki H."/>
            <person name="Nagata Y."/>
            <person name="Naito S."/>
            <person name="Nakashima M."/>
            <person name="Nakama Y."/>
            <person name="Nakamichi Y."/>
            <person name="Nakamura M."/>
            <person name="Meguro A."/>
            <person name="Negishi M."/>
            <person name="Ohta I."/>
            <person name="Ohta T."/>
            <person name="Okamoto M."/>
            <person name="Ono N."/>
            <person name="Saji S."/>
            <person name="Sakaguchi M."/>
            <person name="Sakai K."/>
            <person name="Shibata M."/>
            <person name="Shimokawa T."/>
            <person name="Song J."/>
            <person name="Takazaki Y."/>
            <person name="Terasawa K."/>
            <person name="Tsugane M."/>
            <person name="Tsuji K."/>
            <person name="Ueda S."/>
            <person name="Waki K."/>
            <person name="Yamagata H."/>
            <person name="Yamamoto M."/>
            <person name="Yamamoto S."/>
            <person name="Yamane H."/>
            <person name="Yoshiki S."/>
            <person name="Yoshihara R."/>
            <person name="Yukawa K."/>
            <person name="Zhong H."/>
            <person name="Yano M."/>
            <person name="Yuan Q."/>
            <person name="Ouyang S."/>
            <person name="Liu J."/>
            <person name="Jones K.M."/>
            <person name="Gansberger K."/>
            <person name="Moffat K."/>
            <person name="Hill J."/>
            <person name="Bera J."/>
            <person name="Fadrosh D."/>
            <person name="Jin S."/>
            <person name="Johri S."/>
            <person name="Kim M."/>
            <person name="Overton L."/>
            <person name="Reardon M."/>
            <person name="Tsitrin T."/>
            <person name="Vuong H."/>
            <person name="Weaver B."/>
            <person name="Ciecko A."/>
            <person name="Tallon L."/>
            <person name="Jackson J."/>
            <person name="Pai G."/>
            <person name="Aken S.V."/>
            <person name="Utterback T."/>
            <person name="Reidmuller S."/>
            <person name="Feldblyum T."/>
            <person name="Hsiao J."/>
            <person name="Zismann V."/>
            <person name="Iobst S."/>
            <person name="de Vazeille A.R."/>
            <person name="Buell C.R."/>
            <person name="Ying K."/>
            <person name="Li Y."/>
            <person name="Lu T."/>
            <person name="Huang Y."/>
            <person name="Zhao Q."/>
            <person name="Feng Q."/>
            <person name="Zhang L."/>
            <person name="Zhu J."/>
            <person name="Weng Q."/>
            <person name="Mu J."/>
            <person name="Lu Y."/>
            <person name="Fan D."/>
            <person name="Liu Y."/>
            <person name="Guan J."/>
            <person name="Zhang Y."/>
            <person name="Yu S."/>
            <person name="Liu X."/>
            <person name="Zhang Y."/>
            <person name="Hong G."/>
            <person name="Han B."/>
            <person name="Choisne N."/>
            <person name="Demange N."/>
            <person name="Orjeda G."/>
            <person name="Samain S."/>
            <person name="Cattolico L."/>
            <person name="Pelletier E."/>
            <person name="Couloux A."/>
            <person name="Segurens B."/>
            <person name="Wincker P."/>
            <person name="D'Hont A."/>
            <person name="Scarpelli C."/>
            <person name="Weissenbach J."/>
            <person name="Salanoubat M."/>
            <person name="Quetier F."/>
            <person name="Yu Y."/>
            <person name="Kim H.R."/>
            <person name="Rambo T."/>
            <person name="Currie J."/>
            <person name="Collura K."/>
            <person name="Luo M."/>
            <person name="Yang T."/>
            <person name="Ammiraju J.S.S."/>
            <person name="Engler F."/>
            <person name="Soderlund C."/>
            <person name="Wing R.A."/>
            <person name="Palmer L.E."/>
            <person name="de la Bastide M."/>
            <person name="Spiegel L."/>
            <person name="Nascimento L."/>
            <person name="Zutavern T."/>
            <person name="O'Shaughnessy A."/>
            <person name="Dike S."/>
            <person name="Dedhia N."/>
            <person name="Preston R."/>
            <person name="Balija V."/>
            <person name="McCombie W.R."/>
            <person name="Chow T."/>
            <person name="Chen H."/>
            <person name="Chung M."/>
            <person name="Chen C."/>
            <person name="Shaw J."/>
            <person name="Wu H."/>
            <person name="Hsiao K."/>
            <person name="Chao Y."/>
            <person name="Chu M."/>
            <person name="Cheng C."/>
            <person name="Hour A."/>
            <person name="Lee P."/>
            <person name="Lin S."/>
            <person name="Lin Y."/>
            <person name="Liou J."/>
            <person name="Liu S."/>
            <person name="Hsing Y."/>
            <person name="Raghuvanshi S."/>
            <person name="Mohanty A."/>
            <person name="Bharti A.K."/>
            <person name="Gaur A."/>
            <person name="Gupta V."/>
            <person name="Kumar D."/>
            <person name="Ravi V."/>
            <person name="Vij S."/>
            <person name="Kapur A."/>
            <person name="Khurana P."/>
            <person name="Khurana P."/>
            <person name="Khurana J.P."/>
            <person name="Tyagi A.K."/>
            <person name="Gaikwad K."/>
            <person name="Singh A."/>
            <person name="Dalal V."/>
            <person name="Srivastava S."/>
            <person name="Dixit A."/>
            <person name="Pal A.K."/>
            <person name="Ghazi I.A."/>
            <person name="Yadav M."/>
            <person name="Pandit A."/>
            <person name="Bhargava A."/>
            <person name="Sureshbabu K."/>
            <person name="Batra K."/>
            <person name="Sharma T.R."/>
            <person name="Mohapatra T."/>
            <person name="Singh N.K."/>
            <person name="Messing J."/>
            <person name="Nelson A.B."/>
            <person name="Fuks G."/>
            <person name="Kavchok S."/>
            <person name="Keizer G."/>
            <person name="Linton E."/>
            <person name="Llaca V."/>
            <person name="Song R."/>
            <person name="Tanyolac B."/>
            <person name="Young S."/>
            <person name="Ho-Il K."/>
            <person name="Hahn J.H."/>
            <person name="Sangsakoo G."/>
            <person name="Vanavichit A."/>
            <person name="de Mattos Luiz.A.T."/>
            <person name="Zimmer P.D."/>
            <person name="Malone G."/>
            <person name="Dellagostin O."/>
            <person name="de Oliveira A.C."/>
            <person name="Bevan M."/>
            <person name="Bancroft I."/>
            <person name="Minx P."/>
            <person name="Cordum H."/>
            <person name="Wilson R."/>
            <person name="Cheng Z."/>
            <person name="Jin W."/>
            <person name="Jiang J."/>
            <person name="Leong S.A."/>
            <person name="Iwama H."/>
            <person name="Gojobori T."/>
            <person name="Itoh T."/>
            <person name="Niimura Y."/>
            <person name="Fujii Y."/>
            <person name="Habara T."/>
            <person name="Sakai H."/>
            <person name="Sato Y."/>
            <person name="Wilson G."/>
            <person name="Kumar K."/>
            <person name="McCouch S."/>
            <person name="Juretic N."/>
            <person name="Hoen D."/>
            <person name="Wright S."/>
            <person name="Bruskiewich R."/>
            <person name="Bureau T."/>
            <person name="Miyao A."/>
            <person name="Hirochika H."/>
            <person name="Nishikawa T."/>
            <person name="Kadowaki K."/>
            <person name="Sugiura M."/>
            <person name="Burr B."/>
            <person name="Sasaki T."/>
        </authorList>
    </citation>
    <scope>NUCLEOTIDE SEQUENCE [LARGE SCALE GENOMIC DNA]</scope>
    <source>
        <strain evidence="3">cv. Nipponbare</strain>
    </source>
</reference>
<name>Q6YVB3_ORYSJ</name>
<feature type="compositionally biased region" description="Low complexity" evidence="1">
    <location>
        <begin position="66"/>
        <end position="77"/>
    </location>
</feature>
<evidence type="ECO:0000313" key="2">
    <source>
        <dbReference type="EMBL" id="BAC84548.1"/>
    </source>
</evidence>
<gene>
    <name evidence="2" type="primary">OSJNBa0005C24.16</name>
</gene>
<dbReference type="Proteomes" id="UP000000763">
    <property type="component" value="Chromosome 7"/>
</dbReference>
<dbReference type="AlphaFoldDB" id="Q6YVB3"/>
<evidence type="ECO:0000313" key="3">
    <source>
        <dbReference type="Proteomes" id="UP000000763"/>
    </source>
</evidence>
<protein>
    <submittedName>
        <fullName evidence="2">Uncharacterized protein</fullName>
    </submittedName>
</protein>